<evidence type="ECO:0000313" key="3">
    <source>
        <dbReference type="RefSeq" id="XP_010928903.1"/>
    </source>
</evidence>
<dbReference type="OrthoDB" id="1911931at2759"/>
<dbReference type="InParanoid" id="A0A6I9RLV6"/>
<keyword evidence="2" id="KW-1185">Reference proteome</keyword>
<feature type="compositionally biased region" description="Polar residues" evidence="1">
    <location>
        <begin position="180"/>
        <end position="200"/>
    </location>
</feature>
<dbReference type="PANTHER" id="PTHR34466:SF1">
    <property type="entry name" value="OS06G0609800 PROTEIN"/>
    <property type="match status" value="1"/>
</dbReference>
<dbReference type="GeneID" id="105050539"/>
<name>A0A6I9RLV6_ELAGV</name>
<dbReference type="RefSeq" id="XP_010928903.1">
    <property type="nucleotide sequence ID" value="XM_010930601.3"/>
</dbReference>
<dbReference type="PANTHER" id="PTHR34466">
    <property type="entry name" value="OS11G0129800 PROTEIN"/>
    <property type="match status" value="1"/>
</dbReference>
<evidence type="ECO:0000313" key="2">
    <source>
        <dbReference type="Proteomes" id="UP000504607"/>
    </source>
</evidence>
<gene>
    <name evidence="3" type="primary">LOC105050539</name>
</gene>
<dbReference type="KEGG" id="egu:105050539"/>
<protein>
    <submittedName>
        <fullName evidence="3">Uncharacterized protein LOC105050539 isoform X1</fullName>
    </submittedName>
</protein>
<feature type="region of interest" description="Disordered" evidence="1">
    <location>
        <begin position="180"/>
        <end position="205"/>
    </location>
</feature>
<feature type="compositionally biased region" description="Basic and acidic residues" evidence="1">
    <location>
        <begin position="98"/>
        <end position="110"/>
    </location>
</feature>
<accession>A0A6I9RLV6</accession>
<dbReference type="Proteomes" id="UP000504607">
    <property type="component" value="Chromosome 8"/>
</dbReference>
<reference evidence="3" key="1">
    <citation type="submission" date="2025-08" db="UniProtKB">
        <authorList>
            <consortium name="RefSeq"/>
        </authorList>
    </citation>
    <scope>IDENTIFICATION</scope>
</reference>
<proteinExistence type="predicted"/>
<feature type="region of interest" description="Disordered" evidence="1">
    <location>
        <begin position="88"/>
        <end position="165"/>
    </location>
</feature>
<feature type="region of interest" description="Disordered" evidence="1">
    <location>
        <begin position="1"/>
        <end position="60"/>
    </location>
</feature>
<dbReference type="AlphaFoldDB" id="A0A6I9RLV6"/>
<dbReference type="FunCoup" id="A0A6I9RLV6">
    <property type="interactions" value="2279"/>
</dbReference>
<sequence>MATAALRSTSRRAPIGGGGGVEDAGSSNCGGDRRRSRSLSRYSGRFPSPPPVSDDFSTPRGRFVNKVRVSGFPEISLDDLADEFFRARAESEEEEEEERRSAARRSDRRSSVASYRMETESSRRRGRSVSRPPDRRAADGKPTTGGSSRRQRSVTVARHRCSDSEKDLDLYNNTISQTKWTSIGNGSSQRPSSQKPTNQGHALRRSVSHKDFLQSHDIYSSQSSLLTYDETREVCSHKSETEKTIQAVDAQEKMEHPTGDGEGTGLYEAMHKEVRHAVEEIKTELEKVRVKTEPTTILNDSENQAKSLNVIQVITDIRRNYTTKLEQSEKWKQELLAELAAEEQHGQELTKIVKELLSSPKPAAAPERPSRSRSLNMFQRNNDRTRMSKRLTEEAERYFEDFLSNVEDADISSFDGEISDTSSTFRDLMLHNNLPETPTSLTKAAPLPVEADGVVLPWLQWETSNDMSLSCKTKTEVPVISGNILPASAQEASAEFDGGKLISSSLGSWIPECKISREEKGGRLGYVGSHLSNSDGGAEVSKFDMDEYLALQHNEDLLFERLKQRKRIDSGSLILCGRTILWSLVEL</sequence>
<evidence type="ECO:0000256" key="1">
    <source>
        <dbReference type="SAM" id="MobiDB-lite"/>
    </source>
</evidence>
<organism evidence="2 3">
    <name type="scientific">Elaeis guineensis var. tenera</name>
    <name type="common">Oil palm</name>
    <dbReference type="NCBI Taxonomy" id="51953"/>
    <lineage>
        <taxon>Eukaryota</taxon>
        <taxon>Viridiplantae</taxon>
        <taxon>Streptophyta</taxon>
        <taxon>Embryophyta</taxon>
        <taxon>Tracheophyta</taxon>
        <taxon>Spermatophyta</taxon>
        <taxon>Magnoliopsida</taxon>
        <taxon>Liliopsida</taxon>
        <taxon>Arecaceae</taxon>
        <taxon>Arecoideae</taxon>
        <taxon>Cocoseae</taxon>
        <taxon>Elaeidinae</taxon>
        <taxon>Elaeis</taxon>
    </lineage>
</organism>
<feature type="compositionally biased region" description="Low complexity" evidence="1">
    <location>
        <begin position="1"/>
        <end position="13"/>
    </location>
</feature>